<dbReference type="Proteomes" id="UP000257109">
    <property type="component" value="Unassembled WGS sequence"/>
</dbReference>
<evidence type="ECO:0000313" key="2">
    <source>
        <dbReference type="EMBL" id="RDX71655.1"/>
    </source>
</evidence>
<dbReference type="OrthoDB" id="128382at2759"/>
<evidence type="ECO:0000313" key="3">
    <source>
        <dbReference type="Proteomes" id="UP000257109"/>
    </source>
</evidence>
<name>A0A371F036_MUCPR</name>
<reference evidence="2" key="1">
    <citation type="submission" date="2018-05" db="EMBL/GenBank/DDBJ databases">
        <title>Draft genome of Mucuna pruriens seed.</title>
        <authorList>
            <person name="Nnadi N.E."/>
            <person name="Vos R."/>
            <person name="Hasami M.H."/>
            <person name="Devisetty U.K."/>
            <person name="Aguiy J.C."/>
        </authorList>
    </citation>
    <scope>NUCLEOTIDE SEQUENCE [LARGE SCALE GENOMIC DNA]</scope>
    <source>
        <strain evidence="2">JCA_2017</strain>
    </source>
</reference>
<dbReference type="SUPFAM" id="SSF56672">
    <property type="entry name" value="DNA/RNA polymerases"/>
    <property type="match status" value="1"/>
</dbReference>
<dbReference type="Pfam" id="PF07727">
    <property type="entry name" value="RVT_2"/>
    <property type="match status" value="1"/>
</dbReference>
<proteinExistence type="predicted"/>
<feature type="non-terminal residue" evidence="2">
    <location>
        <position position="1"/>
    </location>
</feature>
<feature type="domain" description="Reverse transcriptase Ty1/copia-type" evidence="1">
    <location>
        <begin position="301"/>
        <end position="500"/>
    </location>
</feature>
<protein>
    <recommendedName>
        <fullName evidence="1">Reverse transcriptase Ty1/copia-type domain-containing protein</fullName>
    </recommendedName>
</protein>
<evidence type="ECO:0000259" key="1">
    <source>
        <dbReference type="Pfam" id="PF07727"/>
    </source>
</evidence>
<keyword evidence="3" id="KW-1185">Reference proteome</keyword>
<comment type="caution">
    <text evidence="2">The sequence shown here is derived from an EMBL/GenBank/DDBJ whole genome shotgun (WGS) entry which is preliminary data.</text>
</comment>
<accession>A0A371F036</accession>
<dbReference type="PANTHER" id="PTHR34222">
    <property type="entry name" value="GAG_PRE-INTEGRS DOMAIN-CONTAINING PROTEIN"/>
    <property type="match status" value="1"/>
</dbReference>
<gene>
    <name evidence="2" type="ORF">CR513_48958</name>
</gene>
<dbReference type="AlphaFoldDB" id="A0A371F036"/>
<organism evidence="2 3">
    <name type="scientific">Mucuna pruriens</name>
    <name type="common">Velvet bean</name>
    <name type="synonym">Dolichos pruriens</name>
    <dbReference type="NCBI Taxonomy" id="157652"/>
    <lineage>
        <taxon>Eukaryota</taxon>
        <taxon>Viridiplantae</taxon>
        <taxon>Streptophyta</taxon>
        <taxon>Embryophyta</taxon>
        <taxon>Tracheophyta</taxon>
        <taxon>Spermatophyta</taxon>
        <taxon>Magnoliopsida</taxon>
        <taxon>eudicotyledons</taxon>
        <taxon>Gunneridae</taxon>
        <taxon>Pentapetalae</taxon>
        <taxon>rosids</taxon>
        <taxon>fabids</taxon>
        <taxon>Fabales</taxon>
        <taxon>Fabaceae</taxon>
        <taxon>Papilionoideae</taxon>
        <taxon>50 kb inversion clade</taxon>
        <taxon>NPAAA clade</taxon>
        <taxon>indigoferoid/millettioid clade</taxon>
        <taxon>Phaseoleae</taxon>
        <taxon>Mucuna</taxon>
    </lineage>
</organism>
<dbReference type="InterPro" id="IPR043502">
    <property type="entry name" value="DNA/RNA_pol_sf"/>
</dbReference>
<dbReference type="InterPro" id="IPR013103">
    <property type="entry name" value="RVT_2"/>
</dbReference>
<dbReference type="EMBL" id="QJKJ01011245">
    <property type="protein sequence ID" value="RDX71655.1"/>
    <property type="molecule type" value="Genomic_DNA"/>
</dbReference>
<dbReference type="PANTHER" id="PTHR34222:SF37">
    <property type="entry name" value="RETROTRANSPOSON GAG DOMAIN-CONTAINING PROTEIN"/>
    <property type="match status" value="1"/>
</dbReference>
<sequence>MVESMHTKDSGACYDIESKIFNSRQGTFSIIEYYGTLNGLWIKLDQYQGLKMCKTNSIAYTGLVERGKIFKFLHGLNFEYDPIRVQILGKKKLLFLFEVFFIVWSEETRRLVMLDKGCSNTGSDMVTGKGKPFTKSSRREYCMYCKRPGHTKDTCYKIYGKEKVLERMSENKGLNKMWVNKTTSDKENVVGHPSTLELDQDIQAFSKEEMDHLRALLNSKSKSLGSCGLTMKDHVPIVGSRNVQLQSSLSLYNVLHVPKLDNNLISIHRLIQDWNFIELTTRRTIGVAKEQGELYYLQHTKTYGIDYEETFAPVVKMNTIRVILSLVAHFGWNLQQFDIKNALLHGDLEEKFYMEILPGFYSHNEKNKVCRLKKALYGLKQSPRAWFGRFAQVMITLGYRQSQGDHTLFTKHSLDGKLIILLVYVDDMVVTDDDEIEKLTLKEKLATQFEMKELGKLKYFLGIEVAYSKQGIFISQRNYVLDLLKEIGKLGYKTSGVPIEQNHRIRCEESPIIEKSKYQRLVGKLIYLSNTRPDIAYVVSVVSRFMHNPKERHL</sequence>
<dbReference type="STRING" id="157652.A0A371F036"/>